<keyword evidence="3" id="KW-1185">Reference proteome</keyword>
<reference evidence="1" key="1">
    <citation type="submission" date="2013-07" db="EMBL/GenBank/DDBJ databases">
        <title>The Genome Sequence of Cryptococcus pinus CBS10737.</title>
        <authorList>
            <consortium name="The Broad Institute Genome Sequencing Platform"/>
            <person name="Cuomo C."/>
            <person name="Litvintseva A."/>
            <person name="Chen Y."/>
            <person name="Heitman J."/>
            <person name="Sun S."/>
            <person name="Springer D."/>
            <person name="Dromer F."/>
            <person name="Young S.K."/>
            <person name="Zeng Q."/>
            <person name="Gargeya S."/>
            <person name="Fitzgerald M."/>
            <person name="Abouelleil A."/>
            <person name="Alvarado L."/>
            <person name="Berlin A.M."/>
            <person name="Chapman S.B."/>
            <person name="Dewar J."/>
            <person name="Goldberg J."/>
            <person name="Griggs A."/>
            <person name="Gujja S."/>
            <person name="Hansen M."/>
            <person name="Howarth C."/>
            <person name="Imamovic A."/>
            <person name="Larimer J."/>
            <person name="McCowan C."/>
            <person name="Murphy C."/>
            <person name="Pearson M."/>
            <person name="Priest M."/>
            <person name="Roberts A."/>
            <person name="Saif S."/>
            <person name="Shea T."/>
            <person name="Sykes S."/>
            <person name="Wortman J."/>
            <person name="Nusbaum C."/>
            <person name="Birren B."/>
        </authorList>
    </citation>
    <scope>NUCLEOTIDE SEQUENCE [LARGE SCALE GENOMIC DNA]</scope>
    <source>
        <strain evidence="1">CBS 10737</strain>
    </source>
</reference>
<dbReference type="AlphaFoldDB" id="A0A1B9I4K9"/>
<evidence type="ECO:0000313" key="2">
    <source>
        <dbReference type="EMBL" id="WWC71346.1"/>
    </source>
</evidence>
<protein>
    <submittedName>
        <fullName evidence="1">Uncharacterized protein</fullName>
    </submittedName>
</protein>
<gene>
    <name evidence="1" type="ORF">I206_03789</name>
    <name evidence="2" type="ORF">I206_105301</name>
</gene>
<dbReference type="KEGG" id="kpin:30172158"/>
<dbReference type="EMBL" id="CP144525">
    <property type="protein sequence ID" value="WWC71346.1"/>
    <property type="molecule type" value="Genomic_DNA"/>
</dbReference>
<sequence length="175" mass="20407">MAGKDLIGILRTPYLSVPLGSQLLDNLYRGIENTKYLITFWNSEIRQIQGSLGSHFPLGWAFCCQPPIIDLNLQLNIKDTDFKACIEIKNKTGITVFDVFHYLHKCLDNNLPRKIREQYPKNIQNTLTWYDYLRLDDKSQKSRVISTIETIDFERSKDPYSKEMILKLGLSRITF</sequence>
<dbReference type="Proteomes" id="UP000094020">
    <property type="component" value="Chromosome 7"/>
</dbReference>
<evidence type="ECO:0000313" key="1">
    <source>
        <dbReference type="EMBL" id="OCF50467.1"/>
    </source>
</evidence>
<organism evidence="1">
    <name type="scientific">Kwoniella pini CBS 10737</name>
    <dbReference type="NCBI Taxonomy" id="1296096"/>
    <lineage>
        <taxon>Eukaryota</taxon>
        <taxon>Fungi</taxon>
        <taxon>Dikarya</taxon>
        <taxon>Basidiomycota</taxon>
        <taxon>Agaricomycotina</taxon>
        <taxon>Tremellomycetes</taxon>
        <taxon>Tremellales</taxon>
        <taxon>Cryptococcaceae</taxon>
        <taxon>Kwoniella</taxon>
    </lineage>
</organism>
<accession>A0A1B9I4K9</accession>
<dbReference type="OrthoDB" id="2562018at2759"/>
<dbReference type="EMBL" id="KI894010">
    <property type="protein sequence ID" value="OCF50467.1"/>
    <property type="molecule type" value="Genomic_DNA"/>
</dbReference>
<reference evidence="2" key="4">
    <citation type="submission" date="2024-02" db="EMBL/GenBank/DDBJ databases">
        <title>Comparative genomics of Cryptococcus and Kwoniella reveals pathogenesis evolution and contrasting modes of karyotype evolution via chromosome fusion or intercentromeric recombination.</title>
        <authorList>
            <person name="Coelho M.A."/>
            <person name="David-Palma M."/>
            <person name="Shea T."/>
            <person name="Bowers K."/>
            <person name="McGinley-Smith S."/>
            <person name="Mohammad A.W."/>
            <person name="Gnirke A."/>
            <person name="Yurkov A.M."/>
            <person name="Nowrousian M."/>
            <person name="Sun S."/>
            <person name="Cuomo C.A."/>
            <person name="Heitman J."/>
        </authorList>
    </citation>
    <scope>NUCLEOTIDE SEQUENCE</scope>
    <source>
        <strain evidence="2">CBS 10737</strain>
    </source>
</reference>
<evidence type="ECO:0000313" key="3">
    <source>
        <dbReference type="Proteomes" id="UP000094020"/>
    </source>
</evidence>
<dbReference type="GeneID" id="30172158"/>
<reference evidence="1" key="3">
    <citation type="submission" date="2016-07" db="EMBL/GenBank/DDBJ databases">
        <title>Evolution of pathogenesis and genome organization in the Tremellales.</title>
        <authorList>
            <person name="Cuomo C."/>
            <person name="Litvintseva A."/>
            <person name="Heitman J."/>
            <person name="Chen Y."/>
            <person name="Sun S."/>
            <person name="Springer D."/>
            <person name="Dromer F."/>
            <person name="Young S."/>
            <person name="Zeng Q."/>
            <person name="Chapman S."/>
            <person name="Gujja S."/>
            <person name="Saif S."/>
            <person name="Birren B."/>
        </authorList>
    </citation>
    <scope>NUCLEOTIDE SEQUENCE</scope>
    <source>
        <strain evidence="1">CBS 10737</strain>
    </source>
</reference>
<name>A0A1B9I4K9_9TREE</name>
<reference evidence="2" key="2">
    <citation type="submission" date="2013-07" db="EMBL/GenBank/DDBJ databases">
        <authorList>
            <consortium name="The Broad Institute Genome Sequencing Platform"/>
            <person name="Cuomo C."/>
            <person name="Litvintseva A."/>
            <person name="Chen Y."/>
            <person name="Heitman J."/>
            <person name="Sun S."/>
            <person name="Springer D."/>
            <person name="Dromer F."/>
            <person name="Young S.K."/>
            <person name="Zeng Q."/>
            <person name="Gargeya S."/>
            <person name="Fitzgerald M."/>
            <person name="Abouelleil A."/>
            <person name="Alvarado L."/>
            <person name="Berlin A.M."/>
            <person name="Chapman S.B."/>
            <person name="Dewar J."/>
            <person name="Goldberg J."/>
            <person name="Griggs A."/>
            <person name="Gujja S."/>
            <person name="Hansen M."/>
            <person name="Howarth C."/>
            <person name="Imamovic A."/>
            <person name="Larimer J."/>
            <person name="McCowan C."/>
            <person name="Murphy C."/>
            <person name="Pearson M."/>
            <person name="Priest M."/>
            <person name="Roberts A."/>
            <person name="Saif S."/>
            <person name="Shea T."/>
            <person name="Sykes S."/>
            <person name="Wortman J."/>
            <person name="Nusbaum C."/>
            <person name="Birren B."/>
        </authorList>
    </citation>
    <scope>NUCLEOTIDE SEQUENCE</scope>
    <source>
        <strain evidence="2">CBS 10737</strain>
    </source>
</reference>
<proteinExistence type="predicted"/>
<dbReference type="RefSeq" id="XP_019011686.1">
    <property type="nucleotide sequence ID" value="XM_019155532.1"/>
</dbReference>